<dbReference type="OMA" id="AEERCAM"/>
<protein>
    <submittedName>
        <fullName evidence="2">Uncharacterized protein</fullName>
    </submittedName>
</protein>
<dbReference type="AlphaFoldDB" id="A4RXZ0"/>
<dbReference type="Gramene" id="ABO96130">
    <property type="protein sequence ID" value="ABO96130"/>
    <property type="gene ID" value="OSTLU_31865"/>
</dbReference>
<name>A4RXZ0_OSTLU</name>
<dbReference type="HOGENOM" id="CLU_2310847_0_0_1"/>
<dbReference type="KEGG" id="olu:OSTLU_31865"/>
<keyword evidence="1" id="KW-0175">Coiled coil</keyword>
<evidence type="ECO:0000313" key="2">
    <source>
        <dbReference type="EMBL" id="ABO96130.1"/>
    </source>
</evidence>
<dbReference type="Proteomes" id="UP000001568">
    <property type="component" value="Chromosome 5"/>
</dbReference>
<organism evidence="2 3">
    <name type="scientific">Ostreococcus lucimarinus (strain CCE9901)</name>
    <dbReference type="NCBI Taxonomy" id="436017"/>
    <lineage>
        <taxon>Eukaryota</taxon>
        <taxon>Viridiplantae</taxon>
        <taxon>Chlorophyta</taxon>
        <taxon>Mamiellophyceae</taxon>
        <taxon>Mamiellales</taxon>
        <taxon>Bathycoccaceae</taxon>
        <taxon>Ostreococcus</taxon>
    </lineage>
</organism>
<dbReference type="RefSeq" id="XP_001417837.1">
    <property type="nucleotide sequence ID" value="XM_001417800.1"/>
</dbReference>
<accession>A4RXZ0</accession>
<gene>
    <name evidence="2" type="ORF">OSTLU_31865</name>
</gene>
<proteinExistence type="predicted"/>
<feature type="coiled-coil region" evidence="1">
    <location>
        <begin position="29"/>
        <end position="95"/>
    </location>
</feature>
<evidence type="ECO:0000256" key="1">
    <source>
        <dbReference type="SAM" id="Coils"/>
    </source>
</evidence>
<dbReference type="GeneID" id="5001790"/>
<reference evidence="2 3" key="1">
    <citation type="journal article" date="2007" name="Proc. Natl. Acad. Sci. U.S.A.">
        <title>The tiny eukaryote Ostreococcus provides genomic insights into the paradox of plankton speciation.</title>
        <authorList>
            <person name="Palenik B."/>
            <person name="Grimwood J."/>
            <person name="Aerts A."/>
            <person name="Rouze P."/>
            <person name="Salamov A."/>
            <person name="Putnam N."/>
            <person name="Dupont C."/>
            <person name="Jorgensen R."/>
            <person name="Derelle E."/>
            <person name="Rombauts S."/>
            <person name="Zhou K."/>
            <person name="Otillar R."/>
            <person name="Merchant S.S."/>
            <person name="Podell S."/>
            <person name="Gaasterland T."/>
            <person name="Napoli C."/>
            <person name="Gendler K."/>
            <person name="Manuell A."/>
            <person name="Tai V."/>
            <person name="Vallon O."/>
            <person name="Piganeau G."/>
            <person name="Jancek S."/>
            <person name="Heijde M."/>
            <person name="Jabbari K."/>
            <person name="Bowler C."/>
            <person name="Lohr M."/>
            <person name="Robbens S."/>
            <person name="Werner G."/>
            <person name="Dubchak I."/>
            <person name="Pazour G.J."/>
            <person name="Ren Q."/>
            <person name="Paulsen I."/>
            <person name="Delwiche C."/>
            <person name="Schmutz J."/>
            <person name="Rokhsar D."/>
            <person name="Van de Peer Y."/>
            <person name="Moreau H."/>
            <person name="Grigoriev I.V."/>
        </authorList>
    </citation>
    <scope>NUCLEOTIDE SEQUENCE [LARGE SCALE GENOMIC DNA]</scope>
    <source>
        <strain evidence="2 3">CCE9901</strain>
    </source>
</reference>
<dbReference type="EMBL" id="CP000585">
    <property type="protein sequence ID" value="ABO96130.1"/>
    <property type="molecule type" value="Genomic_DNA"/>
</dbReference>
<sequence>MNALRHELETQRAETLRLHRERRIADDARAVAEERCAMYETRCERQEREIFALERQLEEKTNGVETAMMVARRQIKWQEERYEALAKEAEALREAIAAGK</sequence>
<evidence type="ECO:0000313" key="3">
    <source>
        <dbReference type="Proteomes" id="UP000001568"/>
    </source>
</evidence>
<keyword evidence="3" id="KW-1185">Reference proteome</keyword>